<comment type="caution">
    <text evidence="5">The sequence shown here is derived from an EMBL/GenBank/DDBJ whole genome shotgun (WGS) entry which is preliminary data.</text>
</comment>
<feature type="transmembrane region" description="Helical" evidence="3">
    <location>
        <begin position="324"/>
        <end position="344"/>
    </location>
</feature>
<feature type="transmembrane region" description="Helical" evidence="3">
    <location>
        <begin position="627"/>
        <end position="656"/>
    </location>
</feature>
<evidence type="ECO:0000313" key="6">
    <source>
        <dbReference type="Proteomes" id="UP000054988"/>
    </source>
</evidence>
<evidence type="ECO:0000256" key="2">
    <source>
        <dbReference type="ARBA" id="ARBA00006727"/>
    </source>
</evidence>
<feature type="transmembrane region" description="Helical" evidence="3">
    <location>
        <begin position="260"/>
        <end position="281"/>
    </location>
</feature>
<dbReference type="SUPFAM" id="SSF103473">
    <property type="entry name" value="MFS general substrate transporter"/>
    <property type="match status" value="1"/>
</dbReference>
<dbReference type="AlphaFoldDB" id="A0A0W0F3W9"/>
<keyword evidence="3" id="KW-0472">Membrane</keyword>
<feature type="transmembrane region" description="Helical" evidence="3">
    <location>
        <begin position="187"/>
        <end position="208"/>
    </location>
</feature>
<evidence type="ECO:0000256" key="1">
    <source>
        <dbReference type="ARBA" id="ARBA00004141"/>
    </source>
</evidence>
<feature type="transmembrane region" description="Helical" evidence="3">
    <location>
        <begin position="350"/>
        <end position="368"/>
    </location>
</feature>
<feature type="transmembrane region" description="Helical" evidence="3">
    <location>
        <begin position="604"/>
        <end position="621"/>
    </location>
</feature>
<feature type="transmembrane region" description="Helical" evidence="3">
    <location>
        <begin position="535"/>
        <end position="557"/>
    </location>
</feature>
<feature type="transmembrane region" description="Helical" evidence="3">
    <location>
        <begin position="157"/>
        <end position="175"/>
    </location>
</feature>
<keyword evidence="3" id="KW-0812">Transmembrane</keyword>
<reference evidence="5 6" key="1">
    <citation type="submission" date="2015-12" db="EMBL/GenBank/DDBJ databases">
        <title>Draft genome sequence of Moniliophthora roreri, the causal agent of frosty pod rot of cacao.</title>
        <authorList>
            <person name="Aime M.C."/>
            <person name="Diaz-Valderrama J.R."/>
            <person name="Kijpornyongpan T."/>
            <person name="Phillips-Mora W."/>
        </authorList>
    </citation>
    <scope>NUCLEOTIDE SEQUENCE [LARGE SCALE GENOMIC DNA]</scope>
    <source>
        <strain evidence="5 6">MCA 2952</strain>
    </source>
</reference>
<dbReference type="InterPro" id="IPR036259">
    <property type="entry name" value="MFS_trans_sf"/>
</dbReference>
<feature type="transmembrane region" description="Helical" evidence="3">
    <location>
        <begin position="677"/>
        <end position="704"/>
    </location>
</feature>
<dbReference type="Pfam" id="PF20151">
    <property type="entry name" value="DUF6533"/>
    <property type="match status" value="1"/>
</dbReference>
<dbReference type="InterPro" id="IPR050327">
    <property type="entry name" value="Proton-linked_MCT"/>
</dbReference>
<evidence type="ECO:0000259" key="4">
    <source>
        <dbReference type="Pfam" id="PF20151"/>
    </source>
</evidence>
<dbReference type="Proteomes" id="UP000054988">
    <property type="component" value="Unassembled WGS sequence"/>
</dbReference>
<name>A0A0W0F3W9_MONRR</name>
<feature type="transmembrane region" description="Helical" evidence="3">
    <location>
        <begin position="214"/>
        <end position="235"/>
    </location>
</feature>
<gene>
    <name evidence="5" type="ORF">WG66_16538</name>
</gene>
<dbReference type="InterPro" id="IPR045340">
    <property type="entry name" value="DUF6533"/>
</dbReference>
<dbReference type="GO" id="GO:0022857">
    <property type="term" value="F:transmembrane transporter activity"/>
    <property type="evidence" value="ECO:0007669"/>
    <property type="project" value="InterPro"/>
</dbReference>
<dbReference type="InterPro" id="IPR011701">
    <property type="entry name" value="MFS"/>
</dbReference>
<organism evidence="5 6">
    <name type="scientific">Moniliophthora roreri</name>
    <name type="common">Frosty pod rot fungus</name>
    <name type="synonym">Monilia roreri</name>
    <dbReference type="NCBI Taxonomy" id="221103"/>
    <lineage>
        <taxon>Eukaryota</taxon>
        <taxon>Fungi</taxon>
        <taxon>Dikarya</taxon>
        <taxon>Basidiomycota</taxon>
        <taxon>Agaricomycotina</taxon>
        <taxon>Agaricomycetes</taxon>
        <taxon>Agaricomycetidae</taxon>
        <taxon>Agaricales</taxon>
        <taxon>Marasmiineae</taxon>
        <taxon>Marasmiaceae</taxon>
        <taxon>Moniliophthora</taxon>
    </lineage>
</organism>
<dbReference type="GO" id="GO:0016020">
    <property type="term" value="C:membrane"/>
    <property type="evidence" value="ECO:0007669"/>
    <property type="project" value="UniProtKB-SubCell"/>
</dbReference>
<feature type="transmembrane region" description="Helical" evidence="3">
    <location>
        <begin position="710"/>
        <end position="731"/>
    </location>
</feature>
<evidence type="ECO:0000256" key="3">
    <source>
        <dbReference type="SAM" id="Phobius"/>
    </source>
</evidence>
<comment type="subcellular location">
    <subcellularLocation>
        <location evidence="1">Membrane</location>
        <topology evidence="1">Multi-pass membrane protein</topology>
    </subcellularLocation>
</comment>
<feature type="transmembrane region" description="Helical" evidence="3">
    <location>
        <begin position="52"/>
        <end position="73"/>
    </location>
</feature>
<dbReference type="Gene3D" id="1.20.1250.20">
    <property type="entry name" value="MFS general substrate transporter like domains"/>
    <property type="match status" value="2"/>
</dbReference>
<dbReference type="PANTHER" id="PTHR11360">
    <property type="entry name" value="MONOCARBOXYLATE TRANSPORTER"/>
    <property type="match status" value="1"/>
</dbReference>
<dbReference type="EMBL" id="LATX01002359">
    <property type="protein sequence ID" value="KTB30916.1"/>
    <property type="molecule type" value="Genomic_DNA"/>
</dbReference>
<feature type="transmembrane region" description="Helical" evidence="3">
    <location>
        <begin position="293"/>
        <end position="317"/>
    </location>
</feature>
<feature type="domain" description="DUF6533" evidence="4">
    <location>
        <begin position="499"/>
        <end position="541"/>
    </location>
</feature>
<comment type="similarity">
    <text evidence="2">Belongs to the major facilitator superfamily. Monocarboxylate porter (TC 2.A.1.13) family.</text>
</comment>
<protein>
    <submittedName>
        <fullName evidence="5">Putative MFS general substrate transporter</fullName>
    </submittedName>
</protein>
<feature type="transmembrane region" description="Helical" evidence="3">
    <location>
        <begin position="93"/>
        <end position="114"/>
    </location>
</feature>
<evidence type="ECO:0000313" key="5">
    <source>
        <dbReference type="EMBL" id="KTB30916.1"/>
    </source>
</evidence>
<sequence>MSGSGTIELKGISSPVSVMETLDKRGRGTGLEGDAEGETAIALPPTDSGFHAWAYLMSAWVLDFIIWGLPFTYGVFLDFYLSSDPFFINSASGLIALAGSLCNGILYLSSLILLPVISRYPRQKTIVMVVGLIICVSGLVGAAYATTPWQLILTQGVMYSVGGSLLYFPMMTYLFEWFSSRKGLVNGVLFSGASLGGVVIPFIVQALLKQFGRKATLLSLAISSVIFIVPCFPFLKPRQPIAHVVAPRAIDFGFLKRNAFWILFFANLSQGLGVFMPFLYLPKFASNLNLSTTYGALSVSLVNGLSAPGLIFFGYLSDRFDLRISILLSSVGSALSVFFLWGFSNTISPFILFACVYGFLGPSWSALFPRFVSASIGDDPYQSSVLLSIFLAGRGVGNTLSAPISAGLLHPSSLTNKTPFGYGLKEYNKGEADGYIKIACQRPPGEKRHSPKRSSLSVIFIRLRLRVESDGATFLPSTSTRYRRPSDPQGTANVNQFANVSRITLLLYDILLNLDREKRLVWDAKFGFSSLLYYVLRYPVIAFQFFTIFLSPTLPQVRGFSQPWLITDAFSPHCDALYKFTFTISITLTRIAICASFILRVYAVLPKGIGCYMACAFLHAINPPVQYVGLVLTFICLICFDVISTALMSWGIFCLLKDENEGLRGMTVRRLRRRWRLPAIIMRSGILYYLVITGLQLGAVILYWLPQGVYSLVLNNYLTPLSTILVSRFLLDLRELVNKEPDYQSSLELGMQFASPSGPRDSHSKTVTMGWMDEFEFEARQFTKSQQYLEPDYHLNSMARPLEDLIERGRRVEERLDAEAGH</sequence>
<feature type="transmembrane region" description="Helical" evidence="3">
    <location>
        <begin position="577"/>
        <end position="599"/>
    </location>
</feature>
<dbReference type="PANTHER" id="PTHR11360:SF287">
    <property type="entry name" value="MFS MONOCARBOXYLATE TRANSPORTER"/>
    <property type="match status" value="1"/>
</dbReference>
<dbReference type="eggNOG" id="KOG2504">
    <property type="taxonomic scope" value="Eukaryota"/>
</dbReference>
<dbReference type="Pfam" id="PF07690">
    <property type="entry name" value="MFS_1"/>
    <property type="match status" value="1"/>
</dbReference>
<proteinExistence type="inferred from homology"/>
<accession>A0A0W0F3W9</accession>
<keyword evidence="3" id="KW-1133">Transmembrane helix</keyword>
<feature type="transmembrane region" description="Helical" evidence="3">
    <location>
        <begin position="126"/>
        <end position="145"/>
    </location>
</feature>